<evidence type="ECO:0000313" key="2">
    <source>
        <dbReference type="Proteomes" id="UP000231994"/>
    </source>
</evidence>
<accession>A0ABC8CNN0</accession>
<dbReference type="AlphaFoldDB" id="A0ABC8CNN0"/>
<keyword evidence="1" id="KW-0238">DNA-binding</keyword>
<sequence>MWRKNIAGKPCLFIGADYNITEALTDCFGWAEMGCINSLKDINILDFGGGSVKSTSVPVLAACMFAKSKRLIVKGAGTDEVYSKTIADMVRATAIAVTSSHEIGTTHCDVFEVENDEVNTSPEKSGSPPILYFVERSMHTVRTLFSAIEAGANAYFICEQPTENFKTDLEMRLTYLDRGLMLDHQLPVSTVLRAQNLTPFQTRVMQCLRDGVLSDRDIAAALGTSEKMVGKLIGQLFGIFGCNRRSALAKQSIYV</sequence>
<dbReference type="Proteomes" id="UP000231994">
    <property type="component" value="Chromosome"/>
</dbReference>
<dbReference type="InterPro" id="IPR036388">
    <property type="entry name" value="WH-like_DNA-bd_sf"/>
</dbReference>
<protein>
    <submittedName>
        <fullName evidence="1">DNA-binding response regulator</fullName>
    </submittedName>
</protein>
<evidence type="ECO:0000313" key="1">
    <source>
        <dbReference type="EMBL" id="ATZ09553.1"/>
    </source>
</evidence>
<name>A0ABC8CNN0_CORST</name>
<gene>
    <name evidence="1" type="ORF">A9D01_13180</name>
</gene>
<dbReference type="GO" id="GO:0003677">
    <property type="term" value="F:DNA binding"/>
    <property type="evidence" value="ECO:0007669"/>
    <property type="project" value="UniProtKB-KW"/>
</dbReference>
<dbReference type="InterPro" id="IPR016032">
    <property type="entry name" value="Sig_transdc_resp-reg_C-effctor"/>
</dbReference>
<dbReference type="SUPFAM" id="SSF46894">
    <property type="entry name" value="C-terminal effector domain of the bipartite response regulators"/>
    <property type="match status" value="1"/>
</dbReference>
<proteinExistence type="predicted"/>
<reference evidence="1 2" key="1">
    <citation type="submission" date="2017-11" db="EMBL/GenBank/DDBJ databases">
        <title>Whole genome sequencing of cultured pathogen.</title>
        <authorList>
            <person name="Hoffmann M."/>
            <person name="Sanchez M."/>
            <person name="Timme R."/>
            <person name="Nudel K."/>
            <person name="Bry L."/>
        </authorList>
    </citation>
    <scope>NUCLEOTIDE SEQUENCE [LARGE SCALE GENOMIC DNA]</scope>
    <source>
        <strain evidence="1 2">216</strain>
    </source>
</reference>
<dbReference type="EMBL" id="CP024932">
    <property type="protein sequence ID" value="ATZ09553.1"/>
    <property type="molecule type" value="Genomic_DNA"/>
</dbReference>
<dbReference type="Gene3D" id="1.10.10.10">
    <property type="entry name" value="Winged helix-like DNA-binding domain superfamily/Winged helix DNA-binding domain"/>
    <property type="match status" value="1"/>
</dbReference>
<organism evidence="1 2">
    <name type="scientific">Corynebacterium striatum</name>
    <dbReference type="NCBI Taxonomy" id="43770"/>
    <lineage>
        <taxon>Bacteria</taxon>
        <taxon>Bacillati</taxon>
        <taxon>Actinomycetota</taxon>
        <taxon>Actinomycetes</taxon>
        <taxon>Mycobacteriales</taxon>
        <taxon>Corynebacteriaceae</taxon>
        <taxon>Corynebacterium</taxon>
    </lineage>
</organism>